<dbReference type="CAZy" id="GH15">
    <property type="family name" value="Glycoside Hydrolase Family 15"/>
</dbReference>
<dbReference type="Gene3D" id="1.50.10.10">
    <property type="match status" value="1"/>
</dbReference>
<evidence type="ECO:0000313" key="4">
    <source>
        <dbReference type="Proteomes" id="UP000001844"/>
    </source>
</evidence>
<keyword evidence="4" id="KW-1185">Reference proteome</keyword>
<dbReference type="eggNOG" id="COG3387">
    <property type="taxonomic scope" value="Bacteria"/>
</dbReference>
<dbReference type="InterPro" id="IPR012341">
    <property type="entry name" value="6hp_glycosidase-like_sf"/>
</dbReference>
<feature type="domain" description="GH15-like" evidence="1">
    <location>
        <begin position="238"/>
        <end position="598"/>
    </location>
</feature>
<accession>D5BY04</accession>
<dbReference type="AlphaFoldDB" id="D5BY04"/>
<dbReference type="InterPro" id="IPR045582">
    <property type="entry name" value="Trehalase-like_N"/>
</dbReference>
<evidence type="ECO:0000259" key="1">
    <source>
        <dbReference type="Pfam" id="PF00723"/>
    </source>
</evidence>
<dbReference type="Pfam" id="PF19291">
    <property type="entry name" value="TREH_N"/>
    <property type="match status" value="1"/>
</dbReference>
<protein>
    <submittedName>
        <fullName evidence="3">Glycoside hydrolase 15-related protein</fullName>
    </submittedName>
</protein>
<dbReference type="OrthoDB" id="3902805at2"/>
<dbReference type="EMBL" id="CP001798">
    <property type="protein sequence ID" value="ADE15915.1"/>
    <property type="molecule type" value="Genomic_DNA"/>
</dbReference>
<dbReference type="PANTHER" id="PTHR31616">
    <property type="entry name" value="TREHALASE"/>
    <property type="match status" value="1"/>
</dbReference>
<dbReference type="InterPro" id="IPR011613">
    <property type="entry name" value="GH15-like"/>
</dbReference>
<dbReference type="SUPFAM" id="SSF48208">
    <property type="entry name" value="Six-hairpin glycosidases"/>
    <property type="match status" value="1"/>
</dbReference>
<sequence length="616" mass="69919">MPLKDKYPPLSDYGYIADCHSSALISKSGSIDWCCMPRIDSPSCFGRLLGWEQGGYCQIAPLGPYEISRRYLPQTLILETTFRTQEGEARLLDCFTMREGGEHHPHRQILRVVAGIRGRLKFRVEIAPRFDYGAIKPWIRRRCEDCQGEHYLAIGGSDGLLISGNFPLTMKHRHELVGVQRVEEGQRAYLSLLYRLPEKLDEGRVDIPPIELLEQRFEETIQWWEAWSSQGQFEGCYAEQAQCSALVLKGLCNAPTGAIAAAPTTSLPEAPGGTRNWDYRFTWIRDSTFTARSLAELGYVKEADGFRRFIERTAAGSAEEIQILFGIGGERRLHEYEIKELSGYRGAKPVRQGNAAEGQLQLDVYGELLELAWRWYQRGHIPDEDYWEFLVELVNGAAERWQEPDQGLWEIRGTPRHFVHSKVMCWAALDRGIKLAEELGNHAPVAWWARERAAIRRAVEEKGYDPRRGIFIQAFDHFEMDAGLLLLPLVGFVDYQDERMVRTTDAIWEALGEAGLLRRYRANNDGLEGKEGVFLACSFWLVECLAYQGRLEEAHGLFKRAAATGNDLGLYSEEYDTERGEMLGNFPQGLTHLSLIAAVMALEAMAGGERVRKSWG</sequence>
<reference evidence="4" key="1">
    <citation type="submission" date="2010-04" db="EMBL/GenBank/DDBJ databases">
        <title>Complete genome sequence of Nitrosococcus halophilus Nc4, a salt-adapted, aerobic obligate ammonia-oxidizing sulfur purple bacterium.</title>
        <authorList>
            <consortium name="US DOE Joint Genome Institute"/>
            <person name="Campbell M.A."/>
            <person name="Malfatti S.A."/>
            <person name="Chain P.S.G."/>
            <person name="Heidelberg J.F."/>
            <person name="Ward B.B."/>
            <person name="Klotz M.G."/>
        </authorList>
    </citation>
    <scope>NUCLEOTIDE SEQUENCE [LARGE SCALE GENOMIC DNA]</scope>
    <source>
        <strain evidence="4">Nc4</strain>
    </source>
</reference>
<gene>
    <name evidence="3" type="ordered locus">Nhal_2850</name>
</gene>
<dbReference type="InterPro" id="IPR008928">
    <property type="entry name" value="6-hairpin_glycosidase_sf"/>
</dbReference>
<dbReference type="HOGENOM" id="CLU_010399_2_0_6"/>
<dbReference type="STRING" id="472759.Nhal_2850"/>
<dbReference type="KEGG" id="nhl:Nhal_2850"/>
<proteinExistence type="predicted"/>
<dbReference type="Proteomes" id="UP000001844">
    <property type="component" value="Chromosome"/>
</dbReference>
<dbReference type="GO" id="GO:0005993">
    <property type="term" value="P:trehalose catabolic process"/>
    <property type="evidence" value="ECO:0007669"/>
    <property type="project" value="TreeGrafter"/>
</dbReference>
<organism evidence="3 4">
    <name type="scientific">Nitrosococcus halophilus (strain Nc4)</name>
    <dbReference type="NCBI Taxonomy" id="472759"/>
    <lineage>
        <taxon>Bacteria</taxon>
        <taxon>Pseudomonadati</taxon>
        <taxon>Pseudomonadota</taxon>
        <taxon>Gammaproteobacteria</taxon>
        <taxon>Chromatiales</taxon>
        <taxon>Chromatiaceae</taxon>
        <taxon>Nitrosococcus</taxon>
    </lineage>
</organism>
<feature type="domain" description="Trehalase-like N-terminal" evidence="2">
    <location>
        <begin position="8"/>
        <end position="139"/>
    </location>
</feature>
<dbReference type="Pfam" id="PF00723">
    <property type="entry name" value="Glyco_hydro_15"/>
    <property type="match status" value="1"/>
</dbReference>
<name>D5BY04_NITHN</name>
<keyword evidence="3" id="KW-0378">Hydrolase</keyword>
<dbReference type="PANTHER" id="PTHR31616:SF10">
    <property type="entry name" value="TREHALASE"/>
    <property type="match status" value="1"/>
</dbReference>
<dbReference type="RefSeq" id="WP_013033769.1">
    <property type="nucleotide sequence ID" value="NC_013960.1"/>
</dbReference>
<dbReference type="GO" id="GO:0015927">
    <property type="term" value="F:trehalase activity"/>
    <property type="evidence" value="ECO:0007669"/>
    <property type="project" value="TreeGrafter"/>
</dbReference>
<evidence type="ECO:0000313" key="3">
    <source>
        <dbReference type="EMBL" id="ADE15915.1"/>
    </source>
</evidence>
<evidence type="ECO:0000259" key="2">
    <source>
        <dbReference type="Pfam" id="PF19291"/>
    </source>
</evidence>